<feature type="signal peptide" evidence="1">
    <location>
        <begin position="1"/>
        <end position="24"/>
    </location>
</feature>
<proteinExistence type="predicted"/>
<gene>
    <name evidence="2" type="ORF">DUI87_06395</name>
</gene>
<accession>A0A3M0KVT6</accession>
<name>A0A3M0KVT6_HIRRU</name>
<protein>
    <submittedName>
        <fullName evidence="2">Uncharacterized protein</fullName>
    </submittedName>
</protein>
<dbReference type="AlphaFoldDB" id="A0A3M0KVT6"/>
<feature type="chain" id="PRO_5017989971" evidence="1">
    <location>
        <begin position="25"/>
        <end position="162"/>
    </location>
</feature>
<dbReference type="Proteomes" id="UP000269221">
    <property type="component" value="Unassembled WGS sequence"/>
</dbReference>
<dbReference type="EMBL" id="QRBI01000101">
    <property type="protein sequence ID" value="RMC16801.1"/>
    <property type="molecule type" value="Genomic_DNA"/>
</dbReference>
<reference evidence="2 3" key="1">
    <citation type="submission" date="2018-07" db="EMBL/GenBank/DDBJ databases">
        <title>A high quality draft genome assembly of the barn swallow (H. rustica rustica).</title>
        <authorList>
            <person name="Formenti G."/>
            <person name="Chiara M."/>
            <person name="Poveda L."/>
            <person name="Francoijs K.-J."/>
            <person name="Bonisoli-Alquati A."/>
            <person name="Canova L."/>
            <person name="Gianfranceschi L."/>
            <person name="Horner D.S."/>
            <person name="Saino N."/>
        </authorList>
    </citation>
    <scope>NUCLEOTIDE SEQUENCE [LARGE SCALE GENOMIC DNA]</scope>
    <source>
        <strain evidence="2">Chelidonia</strain>
        <tissue evidence="2">Blood</tissue>
    </source>
</reference>
<comment type="caution">
    <text evidence="2">The sequence shown here is derived from an EMBL/GenBank/DDBJ whole genome shotgun (WGS) entry which is preliminary data.</text>
</comment>
<evidence type="ECO:0000313" key="2">
    <source>
        <dbReference type="EMBL" id="RMC16801.1"/>
    </source>
</evidence>
<keyword evidence="1" id="KW-0732">Signal</keyword>
<evidence type="ECO:0000256" key="1">
    <source>
        <dbReference type="SAM" id="SignalP"/>
    </source>
</evidence>
<keyword evidence="3" id="KW-1185">Reference proteome</keyword>
<sequence>MALALRLILLLLLAVALPARTAQAAPWRAQGADWNLDMDYLEALAHNHFKSLEDAKGKLSVCLSCQNNPYECGKSSPMCYFPYHDLKPSLCVKVVWLLSPYPLLSLWEMLKPSLCVKVVWLLSPYPLLSLWEMLKGGPDDAEIATGPEEISWKQAWPHNYGA</sequence>
<organism evidence="2 3">
    <name type="scientific">Hirundo rustica rustica</name>
    <dbReference type="NCBI Taxonomy" id="333673"/>
    <lineage>
        <taxon>Eukaryota</taxon>
        <taxon>Metazoa</taxon>
        <taxon>Chordata</taxon>
        <taxon>Craniata</taxon>
        <taxon>Vertebrata</taxon>
        <taxon>Euteleostomi</taxon>
        <taxon>Archelosauria</taxon>
        <taxon>Archosauria</taxon>
        <taxon>Dinosauria</taxon>
        <taxon>Saurischia</taxon>
        <taxon>Theropoda</taxon>
        <taxon>Coelurosauria</taxon>
        <taxon>Aves</taxon>
        <taxon>Neognathae</taxon>
        <taxon>Neoaves</taxon>
        <taxon>Telluraves</taxon>
        <taxon>Australaves</taxon>
        <taxon>Passeriformes</taxon>
        <taxon>Sylvioidea</taxon>
        <taxon>Hirundinidae</taxon>
        <taxon>Hirundo</taxon>
    </lineage>
</organism>
<evidence type="ECO:0000313" key="3">
    <source>
        <dbReference type="Proteomes" id="UP000269221"/>
    </source>
</evidence>